<evidence type="ECO:0008006" key="2">
    <source>
        <dbReference type="Google" id="ProtNLM"/>
    </source>
</evidence>
<dbReference type="AlphaFoldDB" id="A0A644Y511"/>
<comment type="caution">
    <text evidence="1">The sequence shown here is derived from an EMBL/GenBank/DDBJ whole genome shotgun (WGS) entry which is preliminary data.</text>
</comment>
<dbReference type="EMBL" id="VSSQ01003995">
    <property type="protein sequence ID" value="MPM23287.1"/>
    <property type="molecule type" value="Genomic_DNA"/>
</dbReference>
<organism evidence="1">
    <name type="scientific">bioreactor metagenome</name>
    <dbReference type="NCBI Taxonomy" id="1076179"/>
    <lineage>
        <taxon>unclassified sequences</taxon>
        <taxon>metagenomes</taxon>
        <taxon>ecological metagenomes</taxon>
    </lineage>
</organism>
<sequence length="66" mass="7331">MKHTNTCSKCHSNEIVRIPSFVGANGNSIKAGITVFLCTSCGYSEEWIDDPTDIKTLKKYYTGKNN</sequence>
<proteinExistence type="predicted"/>
<name>A0A644Y511_9ZZZZ</name>
<accession>A0A644Y511</accession>
<gene>
    <name evidence="1" type="ORF">SDC9_69758</name>
</gene>
<protein>
    <recommendedName>
        <fullName evidence="2">TFIIS-type domain-containing protein</fullName>
    </recommendedName>
</protein>
<evidence type="ECO:0000313" key="1">
    <source>
        <dbReference type="EMBL" id="MPM23287.1"/>
    </source>
</evidence>
<reference evidence="1" key="1">
    <citation type="submission" date="2019-08" db="EMBL/GenBank/DDBJ databases">
        <authorList>
            <person name="Kucharzyk K."/>
            <person name="Murdoch R.W."/>
            <person name="Higgins S."/>
            <person name="Loffler F."/>
        </authorList>
    </citation>
    <scope>NUCLEOTIDE SEQUENCE</scope>
</reference>